<evidence type="ECO:0000256" key="4">
    <source>
        <dbReference type="ARBA" id="ARBA00022679"/>
    </source>
</evidence>
<feature type="domain" description="Signal transduction histidine kinase subgroup 3 dimerisation and phosphoacceptor" evidence="10">
    <location>
        <begin position="186"/>
        <end position="249"/>
    </location>
</feature>
<evidence type="ECO:0000256" key="1">
    <source>
        <dbReference type="ARBA" id="ARBA00000085"/>
    </source>
</evidence>
<comment type="catalytic activity">
    <reaction evidence="1">
        <text>ATP + protein L-histidine = ADP + protein N-phospho-L-histidine.</text>
        <dbReference type="EC" id="2.7.13.3"/>
    </reaction>
</comment>
<gene>
    <name evidence="11" type="ORF">F5544_09440</name>
</gene>
<dbReference type="KEGG" id="nah:F5544_09440"/>
<name>A0A6G9Y9D8_9NOCA</name>
<evidence type="ECO:0000313" key="11">
    <source>
        <dbReference type="EMBL" id="QIS09788.1"/>
    </source>
</evidence>
<dbReference type="Proteomes" id="UP000503540">
    <property type="component" value="Chromosome"/>
</dbReference>
<dbReference type="EC" id="2.7.13.3" evidence="2"/>
<dbReference type="GO" id="GO:0005524">
    <property type="term" value="F:ATP binding"/>
    <property type="evidence" value="ECO:0007669"/>
    <property type="project" value="UniProtKB-KW"/>
</dbReference>
<dbReference type="GO" id="GO:0000155">
    <property type="term" value="F:phosphorelay sensor kinase activity"/>
    <property type="evidence" value="ECO:0007669"/>
    <property type="project" value="InterPro"/>
</dbReference>
<keyword evidence="9" id="KW-0472">Membrane</keyword>
<dbReference type="PANTHER" id="PTHR24421:SF10">
    <property type="entry name" value="NITRATE_NITRITE SENSOR PROTEIN NARQ"/>
    <property type="match status" value="1"/>
</dbReference>
<evidence type="ECO:0000259" key="10">
    <source>
        <dbReference type="Pfam" id="PF07730"/>
    </source>
</evidence>
<proteinExistence type="predicted"/>
<keyword evidence="7" id="KW-0067">ATP-binding</keyword>
<dbReference type="AlphaFoldDB" id="A0A6G9Y9D8"/>
<dbReference type="InterPro" id="IPR050482">
    <property type="entry name" value="Sensor_HK_TwoCompSys"/>
</dbReference>
<dbReference type="Pfam" id="PF07730">
    <property type="entry name" value="HisKA_3"/>
    <property type="match status" value="1"/>
</dbReference>
<keyword evidence="8" id="KW-0902">Two-component regulatory system</keyword>
<evidence type="ECO:0000256" key="5">
    <source>
        <dbReference type="ARBA" id="ARBA00022741"/>
    </source>
</evidence>
<evidence type="ECO:0000313" key="12">
    <source>
        <dbReference type="Proteomes" id="UP000503540"/>
    </source>
</evidence>
<evidence type="ECO:0000256" key="7">
    <source>
        <dbReference type="ARBA" id="ARBA00022840"/>
    </source>
</evidence>
<dbReference type="PANTHER" id="PTHR24421">
    <property type="entry name" value="NITRATE/NITRITE SENSOR PROTEIN NARX-RELATED"/>
    <property type="match status" value="1"/>
</dbReference>
<dbReference type="GO" id="GO:0046983">
    <property type="term" value="F:protein dimerization activity"/>
    <property type="evidence" value="ECO:0007669"/>
    <property type="project" value="InterPro"/>
</dbReference>
<keyword evidence="6 11" id="KW-0418">Kinase</keyword>
<dbReference type="InterPro" id="IPR036890">
    <property type="entry name" value="HATPase_C_sf"/>
</dbReference>
<dbReference type="Gene3D" id="3.30.565.10">
    <property type="entry name" value="Histidine kinase-like ATPase, C-terminal domain"/>
    <property type="match status" value="1"/>
</dbReference>
<feature type="transmembrane region" description="Helical" evidence="9">
    <location>
        <begin position="12"/>
        <end position="29"/>
    </location>
</feature>
<feature type="transmembrane region" description="Helical" evidence="9">
    <location>
        <begin position="134"/>
        <end position="155"/>
    </location>
</feature>
<dbReference type="EMBL" id="CP046172">
    <property type="protein sequence ID" value="QIS09788.1"/>
    <property type="molecule type" value="Genomic_DNA"/>
</dbReference>
<dbReference type="RefSeq" id="WP_167472846.1">
    <property type="nucleotide sequence ID" value="NZ_CP046172.1"/>
</dbReference>
<evidence type="ECO:0000256" key="3">
    <source>
        <dbReference type="ARBA" id="ARBA00022553"/>
    </source>
</evidence>
<keyword evidence="12" id="KW-1185">Reference proteome</keyword>
<dbReference type="SUPFAM" id="SSF55874">
    <property type="entry name" value="ATPase domain of HSP90 chaperone/DNA topoisomerase II/histidine kinase"/>
    <property type="match status" value="1"/>
</dbReference>
<sequence length="379" mass="41054">MFALFRPLTYTRGIHLCVPLTIAALWLFIDPSRPYVVALLMIPVGLLPMTRLAEGIQAELLLTRGTPDASLTAAPATTWPDRWRTVWWLEIRLACSAVLLAVGVGTVWLCTDLIRASVGSAPTRDTLVHLPSHWWWAVLIPVPLAILSITVVGLGELVTVAARRLLGPSPTERLRMLEARTEQLLEHNRIASELHDSIGHALTAIVLQAGAARTTTDTQFTDRALSAVEDTGRAALDDLDRVLRVLRDAGQPVVERPTLASSAALFDSARSAGASVEVTVEGAVDSIPGPISREGYRILQESLTNVLRHYGPGPIDVSVRVDAARLELCVRNPLPERPSPPRTGSGLRGIRERAGLLGGLARLGPLGDSWQVHVELPLR</sequence>
<accession>A0A6G9Y9D8</accession>
<evidence type="ECO:0000256" key="2">
    <source>
        <dbReference type="ARBA" id="ARBA00012438"/>
    </source>
</evidence>
<keyword evidence="9" id="KW-0812">Transmembrane</keyword>
<reference evidence="11 12" key="1">
    <citation type="journal article" date="2019" name="ACS Chem. Biol.">
        <title>Identification and Mobilization of a Cryptic Antibiotic Biosynthesis Gene Locus from a Human-Pathogenic Nocardia Isolate.</title>
        <authorList>
            <person name="Herisse M."/>
            <person name="Ishida K."/>
            <person name="Porter J.L."/>
            <person name="Howden B."/>
            <person name="Hertweck C."/>
            <person name="Stinear T.P."/>
            <person name="Pidot S.J."/>
        </authorList>
    </citation>
    <scope>NUCLEOTIDE SEQUENCE [LARGE SCALE GENOMIC DNA]</scope>
    <source>
        <strain evidence="11 12">AUSMDU00012717</strain>
    </source>
</reference>
<dbReference type="Gene3D" id="1.20.5.1930">
    <property type="match status" value="1"/>
</dbReference>
<dbReference type="GO" id="GO:0016020">
    <property type="term" value="C:membrane"/>
    <property type="evidence" value="ECO:0007669"/>
    <property type="project" value="InterPro"/>
</dbReference>
<keyword evidence="9" id="KW-1133">Transmembrane helix</keyword>
<dbReference type="InterPro" id="IPR011712">
    <property type="entry name" value="Sig_transdc_His_kin_sub3_dim/P"/>
</dbReference>
<keyword evidence="5" id="KW-0547">Nucleotide-binding</keyword>
<keyword evidence="3" id="KW-0597">Phosphoprotein</keyword>
<evidence type="ECO:0000256" key="6">
    <source>
        <dbReference type="ARBA" id="ARBA00022777"/>
    </source>
</evidence>
<organism evidence="11 12">
    <name type="scientific">Nocardia arthritidis</name>
    <dbReference type="NCBI Taxonomy" id="228602"/>
    <lineage>
        <taxon>Bacteria</taxon>
        <taxon>Bacillati</taxon>
        <taxon>Actinomycetota</taxon>
        <taxon>Actinomycetes</taxon>
        <taxon>Mycobacteriales</taxon>
        <taxon>Nocardiaceae</taxon>
        <taxon>Nocardia</taxon>
    </lineage>
</organism>
<keyword evidence="4" id="KW-0808">Transferase</keyword>
<protein>
    <recommendedName>
        <fullName evidence="2">histidine kinase</fullName>
        <ecNumber evidence="2">2.7.13.3</ecNumber>
    </recommendedName>
</protein>
<feature type="transmembrane region" description="Helical" evidence="9">
    <location>
        <begin position="91"/>
        <end position="114"/>
    </location>
</feature>
<evidence type="ECO:0000256" key="9">
    <source>
        <dbReference type="SAM" id="Phobius"/>
    </source>
</evidence>
<evidence type="ECO:0000256" key="8">
    <source>
        <dbReference type="ARBA" id="ARBA00023012"/>
    </source>
</evidence>